<sequence length="304" mass="32082">MVAVTERTYTNGIQQDIALATKSTLPVQNSFRVRLYGPIKAVAEGQTAMPEQFQPLRNIDSEIRRVVPGLPLQRAPFYVQNRYGPFGYAVGRRGRETCLYGFQNIRSRQFSWNDRGSIDIRLRLCETGATEAQLLAVMYGYTANVFVDAEGWNPYGDPSKVPESLGVPGPDVYPTALGQLEPVLQQPAPPPAPAPTRRAPRRTQAAAAPVSAPPVELLQPVGPTVPPPPPSARTGPITAPQASPSASTAAPSGGATRSISTLLPPVSGSSDAAPSAPRTAVPTTTSQATSSGFGAVPAPPPDNR</sequence>
<name>A0ABS5RUC5_9HYPH</name>
<accession>A0ABS5RUC5</accession>
<dbReference type="InterPro" id="IPR031482">
    <property type="entry name" value="CBP_BcsN"/>
</dbReference>
<comment type="caution">
    <text evidence="2">The sequence shown here is derived from an EMBL/GenBank/DDBJ whole genome shotgun (WGS) entry which is preliminary data.</text>
</comment>
<proteinExistence type="predicted"/>
<dbReference type="Proteomes" id="UP001297272">
    <property type="component" value="Unassembled WGS sequence"/>
</dbReference>
<reference evidence="2 3" key="1">
    <citation type="submission" date="2021-03" db="EMBL/GenBank/DDBJ databases">
        <title>Tianweitania aestuarii sp. nov., isolated from a tidal flat.</title>
        <authorList>
            <person name="Park S."/>
            <person name="Yoon J.-H."/>
        </authorList>
    </citation>
    <scope>NUCLEOTIDE SEQUENCE [LARGE SCALE GENOMIC DNA]</scope>
    <source>
        <strain evidence="2 3">BSSL-BM11</strain>
    </source>
</reference>
<feature type="region of interest" description="Disordered" evidence="1">
    <location>
        <begin position="183"/>
        <end position="304"/>
    </location>
</feature>
<evidence type="ECO:0000256" key="1">
    <source>
        <dbReference type="SAM" id="MobiDB-lite"/>
    </source>
</evidence>
<protein>
    <submittedName>
        <fullName evidence="2">Cellulose biosynthesis protein BcsN</fullName>
    </submittedName>
</protein>
<dbReference type="Pfam" id="PF17038">
    <property type="entry name" value="CBP_BcsN"/>
    <property type="match status" value="1"/>
</dbReference>
<feature type="compositionally biased region" description="Polar residues" evidence="1">
    <location>
        <begin position="257"/>
        <end position="272"/>
    </location>
</feature>
<dbReference type="EMBL" id="JAFMNX010000001">
    <property type="protein sequence ID" value="MBS9720395.1"/>
    <property type="molecule type" value="Genomic_DNA"/>
</dbReference>
<gene>
    <name evidence="2" type="primary">bcsN</name>
    <name evidence="2" type="ORF">JYU29_06825</name>
</gene>
<feature type="compositionally biased region" description="Low complexity" evidence="1">
    <location>
        <begin position="232"/>
        <end position="256"/>
    </location>
</feature>
<organism evidence="2 3">
    <name type="scientific">Tianweitania aestuarii</name>
    <dbReference type="NCBI Taxonomy" id="2814886"/>
    <lineage>
        <taxon>Bacteria</taxon>
        <taxon>Pseudomonadati</taxon>
        <taxon>Pseudomonadota</taxon>
        <taxon>Alphaproteobacteria</taxon>
        <taxon>Hyphomicrobiales</taxon>
        <taxon>Phyllobacteriaceae</taxon>
        <taxon>Tianweitania</taxon>
    </lineage>
</organism>
<evidence type="ECO:0000313" key="2">
    <source>
        <dbReference type="EMBL" id="MBS9720395.1"/>
    </source>
</evidence>
<keyword evidence="3" id="KW-1185">Reference proteome</keyword>
<feature type="compositionally biased region" description="Low complexity" evidence="1">
    <location>
        <begin position="202"/>
        <end position="215"/>
    </location>
</feature>
<evidence type="ECO:0000313" key="3">
    <source>
        <dbReference type="Proteomes" id="UP001297272"/>
    </source>
</evidence>
<feature type="compositionally biased region" description="Polar residues" evidence="1">
    <location>
        <begin position="281"/>
        <end position="292"/>
    </location>
</feature>